<dbReference type="RefSeq" id="WP_106235022.1">
    <property type="nucleotide sequence ID" value="NZ_PVNG01000002.1"/>
</dbReference>
<reference evidence="2 3" key="1">
    <citation type="submission" date="2018-03" db="EMBL/GenBank/DDBJ databases">
        <title>Genomic Encyclopedia of Type Strains, Phase III (KMG-III): the genomes of soil and plant-associated and newly described type strains.</title>
        <authorList>
            <person name="Whitman W."/>
        </authorList>
    </citation>
    <scope>NUCLEOTIDE SEQUENCE [LARGE SCALE GENOMIC DNA]</scope>
    <source>
        <strain evidence="2 3">CGMCC 4.7104</strain>
    </source>
</reference>
<dbReference type="Pfam" id="PF13380">
    <property type="entry name" value="CoA_binding_2"/>
    <property type="match status" value="1"/>
</dbReference>
<dbReference type="AlphaFoldDB" id="A0A2T0N8N5"/>
<dbReference type="InterPro" id="IPR032875">
    <property type="entry name" value="Succ_CoA_lig_flav_dom"/>
</dbReference>
<dbReference type="GO" id="GO:0005524">
    <property type="term" value="F:ATP binding"/>
    <property type="evidence" value="ECO:0007669"/>
    <property type="project" value="InterPro"/>
</dbReference>
<dbReference type="Gene3D" id="3.30.470.20">
    <property type="entry name" value="ATP-grasp fold, B domain"/>
    <property type="match status" value="1"/>
</dbReference>
<dbReference type="InterPro" id="IPR036291">
    <property type="entry name" value="NAD(P)-bd_dom_sf"/>
</dbReference>
<dbReference type="PANTHER" id="PTHR42793">
    <property type="entry name" value="COA BINDING DOMAIN CONTAINING PROTEIN"/>
    <property type="match status" value="1"/>
</dbReference>
<sequence length="718" mass="72938">MSGYEHEVKALIGAAGVPVPRGVVVSLSPAVRSGADADVGPPAGSPAGSPVGFAADFGVGFAAAAGLAEPLVLKAFGPGLLHKSEAGAVRLGLRFDELGPAAAELAARLRPAGFLVEEQAEPGVELIVGLVRDPAFGPVLLAGLGGVWTEALRDTALRLCPIAEEDARRMLASLRGADLLRGWRGGPPVDVDAVVKLLMTVGGPGGLWERLELGEFELNPVIAGPSGVIAVDARYVPDPEHPIRDSPAYAAGDSPGPADEPVIDFLPLFEPGAVAVVGASTSRPNFGNMFLGFYRAAGVPLVAVHPTADEVSGVPAVPSLAAAEVDYALVAVPAERCAEVVRQARGVPFVQVMSGGFGEAGRPELEAELVAAAREAGTRLLGPNCMGVYCPRGRQTFVGGGLGPAGTVALISQSGGLAGEVIKVGERRGLAFSRVATVGNAADVTPAELLRWLARDPETRAVGLYLEDPRNGRELYAALRDAPVPVVLLVGGRSGQGRRAAASHTGGLVSDLRIWEAVAGQSGAALVTSQDDLIGVLAYFQAHGTRPAHGDGVLVVGPSGGASVLAADAFDRAGVRLGPLPDDRLDALRELGVVATGNPLEIPVGPMGRAGLVADVLDALGVPYADVVAHVNVQAFFAYARAHGDPGEPLYAYTRALAAAQAGRPGTRISLVTRNGDCAPAGVEDEVGRIAAAAGIPVYRTMEAAAVAVAAGGCHGVA</sequence>
<dbReference type="Gene3D" id="3.30.1490.20">
    <property type="entry name" value="ATP-grasp fold, A domain"/>
    <property type="match status" value="1"/>
</dbReference>
<evidence type="ECO:0000259" key="1">
    <source>
        <dbReference type="SMART" id="SM00881"/>
    </source>
</evidence>
<dbReference type="OrthoDB" id="190266at2"/>
<gene>
    <name evidence="2" type="ORF">B0I32_10262</name>
</gene>
<feature type="domain" description="CoA-binding" evidence="1">
    <location>
        <begin position="268"/>
        <end position="357"/>
    </location>
</feature>
<comment type="caution">
    <text evidence="2">The sequence shown here is derived from an EMBL/GenBank/DDBJ whole genome shotgun (WGS) entry which is preliminary data.</text>
</comment>
<name>A0A2T0N8N5_9ACTN</name>
<dbReference type="SUPFAM" id="SSF56059">
    <property type="entry name" value="Glutathione synthetase ATP-binding domain-like"/>
    <property type="match status" value="1"/>
</dbReference>
<dbReference type="InterPro" id="IPR016102">
    <property type="entry name" value="Succinyl-CoA_synth-like"/>
</dbReference>
<protein>
    <submittedName>
        <fullName evidence="2">Acyl-CoA synthetase (NDP forming)</fullName>
    </submittedName>
</protein>
<dbReference type="EMBL" id="PVNG01000002">
    <property type="protein sequence ID" value="PRX69006.1"/>
    <property type="molecule type" value="Genomic_DNA"/>
</dbReference>
<keyword evidence="3" id="KW-1185">Reference proteome</keyword>
<evidence type="ECO:0000313" key="3">
    <source>
        <dbReference type="Proteomes" id="UP000238312"/>
    </source>
</evidence>
<accession>A0A2T0N8N5</accession>
<dbReference type="SUPFAM" id="SSF52210">
    <property type="entry name" value="Succinyl-CoA synthetase domains"/>
    <property type="match status" value="2"/>
</dbReference>
<dbReference type="SUPFAM" id="SSF51735">
    <property type="entry name" value="NAD(P)-binding Rossmann-fold domains"/>
    <property type="match status" value="1"/>
</dbReference>
<evidence type="ECO:0000313" key="2">
    <source>
        <dbReference type="EMBL" id="PRX69006.1"/>
    </source>
</evidence>
<dbReference type="Pfam" id="PF13607">
    <property type="entry name" value="Succ_CoA_lig"/>
    <property type="match status" value="1"/>
</dbReference>
<organism evidence="2 3">
    <name type="scientific">Nonomuraea fuscirosea</name>
    <dbReference type="NCBI Taxonomy" id="1291556"/>
    <lineage>
        <taxon>Bacteria</taxon>
        <taxon>Bacillati</taxon>
        <taxon>Actinomycetota</taxon>
        <taxon>Actinomycetes</taxon>
        <taxon>Streptosporangiales</taxon>
        <taxon>Streptosporangiaceae</taxon>
        <taxon>Nonomuraea</taxon>
    </lineage>
</organism>
<dbReference type="Gene3D" id="3.40.50.720">
    <property type="entry name" value="NAD(P)-binding Rossmann-like Domain"/>
    <property type="match status" value="1"/>
</dbReference>
<dbReference type="InterPro" id="IPR003781">
    <property type="entry name" value="CoA-bd"/>
</dbReference>
<dbReference type="InterPro" id="IPR013815">
    <property type="entry name" value="ATP_grasp_subdomain_1"/>
</dbReference>
<dbReference type="Pfam" id="PF13549">
    <property type="entry name" value="ATP-grasp_5"/>
    <property type="match status" value="1"/>
</dbReference>
<dbReference type="PANTHER" id="PTHR42793:SF1">
    <property type="entry name" value="PEPTIDYL-LYSINE N-ACETYLTRANSFERASE PATZ"/>
    <property type="match status" value="1"/>
</dbReference>
<proteinExistence type="predicted"/>
<dbReference type="Proteomes" id="UP000238312">
    <property type="component" value="Unassembled WGS sequence"/>
</dbReference>
<dbReference type="Gene3D" id="3.40.50.261">
    <property type="entry name" value="Succinyl-CoA synthetase domains"/>
    <property type="match status" value="2"/>
</dbReference>
<dbReference type="SMART" id="SM00881">
    <property type="entry name" value="CoA_binding"/>
    <property type="match status" value="1"/>
</dbReference>